<dbReference type="SUPFAM" id="SSF47576">
    <property type="entry name" value="Calponin-homology domain, CH-domain"/>
    <property type="match status" value="1"/>
</dbReference>
<feature type="region of interest" description="Disordered" evidence="1">
    <location>
        <begin position="1067"/>
        <end position="1091"/>
    </location>
</feature>
<dbReference type="InterPro" id="IPR039715">
    <property type="entry name" value="ZCCHC10"/>
</dbReference>
<feature type="compositionally biased region" description="Polar residues" evidence="1">
    <location>
        <begin position="1337"/>
        <end position="1361"/>
    </location>
</feature>
<feature type="region of interest" description="Disordered" evidence="1">
    <location>
        <begin position="120"/>
        <end position="147"/>
    </location>
</feature>
<feature type="compositionally biased region" description="Basic and acidic residues" evidence="1">
    <location>
        <begin position="1252"/>
        <end position="1277"/>
    </location>
</feature>
<evidence type="ECO:0008006" key="4">
    <source>
        <dbReference type="Google" id="ProtNLM"/>
    </source>
</evidence>
<reference evidence="2" key="1">
    <citation type="submission" date="2022-08" db="EMBL/GenBank/DDBJ databases">
        <title>Novel sulphate-reducing endosymbionts in the free-living metamonad Anaeramoeba.</title>
        <authorList>
            <person name="Jerlstrom-Hultqvist J."/>
            <person name="Cepicka I."/>
            <person name="Gallot-Lavallee L."/>
            <person name="Salas-Leiva D."/>
            <person name="Curtis B.A."/>
            <person name="Zahonova K."/>
            <person name="Pipaliya S."/>
            <person name="Dacks J."/>
            <person name="Roger A.J."/>
        </authorList>
    </citation>
    <scope>NUCLEOTIDE SEQUENCE</scope>
    <source>
        <strain evidence="2">Busselton2</strain>
    </source>
</reference>
<dbReference type="InterPro" id="IPR036872">
    <property type="entry name" value="CH_dom_sf"/>
</dbReference>
<feature type="compositionally biased region" description="Basic residues" evidence="1">
    <location>
        <begin position="120"/>
        <end position="140"/>
    </location>
</feature>
<feature type="region of interest" description="Disordered" evidence="1">
    <location>
        <begin position="1198"/>
        <end position="1403"/>
    </location>
</feature>
<dbReference type="Gene3D" id="1.10.418.10">
    <property type="entry name" value="Calponin-like domain"/>
    <property type="match status" value="1"/>
</dbReference>
<dbReference type="EMBL" id="JANTQA010000063">
    <property type="protein sequence ID" value="KAJ3426856.1"/>
    <property type="molecule type" value="Genomic_DNA"/>
</dbReference>
<name>A0AAV7YAK1_9EUKA</name>
<evidence type="ECO:0000256" key="1">
    <source>
        <dbReference type="SAM" id="MobiDB-lite"/>
    </source>
</evidence>
<feature type="compositionally biased region" description="Basic residues" evidence="1">
    <location>
        <begin position="1365"/>
        <end position="1380"/>
    </location>
</feature>
<organism evidence="2 3">
    <name type="scientific">Anaeramoeba flamelloides</name>
    <dbReference type="NCBI Taxonomy" id="1746091"/>
    <lineage>
        <taxon>Eukaryota</taxon>
        <taxon>Metamonada</taxon>
        <taxon>Anaeramoebidae</taxon>
        <taxon>Anaeramoeba</taxon>
    </lineage>
</organism>
<feature type="region of interest" description="Disordered" evidence="1">
    <location>
        <begin position="677"/>
        <end position="703"/>
    </location>
</feature>
<evidence type="ECO:0000313" key="3">
    <source>
        <dbReference type="Proteomes" id="UP001146793"/>
    </source>
</evidence>
<feature type="compositionally biased region" description="Basic residues" evidence="1">
    <location>
        <begin position="1278"/>
        <end position="1288"/>
    </location>
</feature>
<sequence length="1916" mass="225347">MSSFISKWLTKVLGKKIQETILQDPQKLSISLCVSLNIIQPKLINPIHNDKTKLNFDSFLDGCKKLGISKRKLFDPQSLLQTKDYKQLAEVLNLIKPMSVLTEEEEEEEEEEKEKEQKKIEKKQKEKQKKKKKQKQKQKQKLKEKQKNHNPKTFLVLRDIQNYFEQYFEKNKINKEETTQQFQQEFALGTSIFQTQYFEKEKEQSQPCTIKLTFDEIHIILIDSKELKYKYENKCQILLSKANPCSLKLVFNKKQEVSLSFKSKYERFKFCICFSLFQNYPQRIPQNSKISGQVFGKENEIRSLALRYVSLNKAKFEVNSKQNSSMSNNQLSKISLTRESIKLMIGNQIQLQFKKKILFRNEGLLVLNEINENDPKKKGKITKYLKINYSTILNSQEYELKFAKGVKHELFVKTFKFFETSFKKSLHDNPIQNQKRYNNNNSSISFYQFLKNDQNLNFLLRPVLQFNLNHSFLLKEKQIDDYKEKLISKLKKIKNNGEINFQLELLSSTTLKSEKNDLVKKKINLFFNSKQLKIIDVEKNELIIKMKYQFNSNFLFNLFLNSKNEKLMLLQIYNQNFEKNTNKNKNNNSNQNSKNNNIYSSFILRTKSIKQRDLIYNIFNIFQKKTNVKKKLILTGSAKNLNSSYNLNNICKFLKISNNSDDYNNLLKSNLRSYLNENNNDDDDDDNHNDNKDNENDDDDDLQNDQINKYKVLLFDSFGTVSTTIIIRLLLKSFQIKFPNYIYQTKYNFFTFLAKFNKNNDLLKFNLDEKFSIVIGFNDIKEYKQFFIDFNSKVKNCIKPINIKKNNIFTKYFSYNCIINNKENAKINLYSNRFVIKTNDDIYQNEYFHQIIHHLNPKQNDEVNNQEPNGNGKKEEVYNCGNEVKIAIWSDKYLKLKFNSKKECKDFSKNFEKIRILYLSIKKKFQKKSFFDQFNINLFDLVDNNKLISKKGELILSPNGIFLKFFLGNKLKLYGSYFPLNNHLKIKKINGNEDNKIELFLTKDQKFIISFLNIQNQKSFEKKIGYYHKLNNYSKKIFNTSLKSSNFFQIAFENKIDQQLINTTNDKGDINKDGINDNNDNNDNDNDDDDDEIKMPNYSELFKKVDNKKIFHLRIRKQGSKKPIKCILFFRLDEIIFLTLNGILHKGKFDEISVFLNQKKLKFIKFLLNEKNIILFSVFPNPKSSQSFHKLFRQKLEEKQNGDKNDNIQSGGGSDSESDGARGSVSGKNSKSVIGGSGGSDNKIKAKKKNKNKSDQNKIKKKKNDDRSNTKIKDGRKDIKKNKNKAKSRTNENETKKNENEKKAFQQNKYEKRMKKARKNKKNKILIENNKKKSIHTKNNNKMPITNNKKKINPSSVSQNINSNQKKKFHKHKSLKKNKSRSVSQELIGLKTKKKKRDSSSITSSLTSSVIETSVGGIDFDVKFLNPNNGLVTGEGFIRFIDSPNKKIHVINRNSKKMFQIDNDFQIFCHPKIQTVIKINYKKKIIGLDVLQITSKENFLIELRKYKHYFNSRNKLLNENGSGDRDGNGKNTNNLVDIKNYKPKFSDNIIFYEIDFLNKKFDLLESGVIKFNITQNILQFEKLNEIFFRSIQKNSKITVHKKNNEKVLKIRFVQNNEQSKNKGKDNDFEDNDNNNMLLKIENKDERDHFYNIFNEIKSIQNNSIQIFVYDIRRKRKKRAILSLTINGFQIQTSINQMKIFYYHDLLLGISKKKKNFLKFTYNNQTHFIITKGLLTRDFLIKIWKQKNKNKNSRLIDDFSYNIANLNDSSYSSSSSSSSSSTSSSISSSFSKNSFSSSSFSSSSFSSNSTSSSIFFSNGNEQKIKANIFFVKILTSSEKKIKNAIQAKIMCKKHSFLISYNNNKLKEWKYNEIEIYAHHKNEKIVKIIKKKRYFTFQFLKNNIRTYFLDLVSILIQN</sequence>
<accession>A0AAV7YAK1</accession>
<comment type="caution">
    <text evidence="2">The sequence shown here is derived from an EMBL/GenBank/DDBJ whole genome shotgun (WGS) entry which is preliminary data.</text>
</comment>
<feature type="compositionally biased region" description="Basic residues" evidence="1">
    <location>
        <begin position="1312"/>
        <end position="1324"/>
    </location>
</feature>
<dbReference type="PANTHER" id="PTHR13491:SF0">
    <property type="entry name" value="ZINC FINGER CCHC DOMAIN-CONTAINING PROTEIN 10"/>
    <property type="match status" value="1"/>
</dbReference>
<feature type="compositionally biased region" description="Acidic residues" evidence="1">
    <location>
        <begin position="1080"/>
        <end position="1091"/>
    </location>
</feature>
<proteinExistence type="predicted"/>
<feature type="compositionally biased region" description="Basic and acidic residues" evidence="1">
    <location>
        <begin position="1289"/>
        <end position="1304"/>
    </location>
</feature>
<dbReference type="PANTHER" id="PTHR13491">
    <property type="entry name" value="ZCCHC10 PROTEIN"/>
    <property type="match status" value="1"/>
</dbReference>
<dbReference type="Proteomes" id="UP001146793">
    <property type="component" value="Unassembled WGS sequence"/>
</dbReference>
<evidence type="ECO:0000313" key="2">
    <source>
        <dbReference type="EMBL" id="KAJ3426856.1"/>
    </source>
</evidence>
<gene>
    <name evidence="2" type="ORF">M0812_26426</name>
</gene>
<protein>
    <recommendedName>
        <fullName evidence="4">Calponin-homology (CH) domain-containing protein</fullName>
    </recommendedName>
</protein>